<accession>F7X028</accession>
<evidence type="ECO:0000313" key="2">
    <source>
        <dbReference type="Proteomes" id="UP000009045"/>
    </source>
</evidence>
<gene>
    <name evidence="1" type="ordered locus">SM11_chr0692</name>
</gene>
<organism evidence="1 2">
    <name type="scientific">Sinorhizobium meliloti (strain SM11)</name>
    <dbReference type="NCBI Taxonomy" id="707241"/>
    <lineage>
        <taxon>Bacteria</taxon>
        <taxon>Pseudomonadati</taxon>
        <taxon>Pseudomonadota</taxon>
        <taxon>Alphaproteobacteria</taxon>
        <taxon>Hyphomicrobiales</taxon>
        <taxon>Rhizobiaceae</taxon>
        <taxon>Sinorhizobium/Ensifer group</taxon>
        <taxon>Sinorhizobium</taxon>
    </lineage>
</organism>
<evidence type="ECO:0000313" key="1">
    <source>
        <dbReference type="EMBL" id="AEH77971.1"/>
    </source>
</evidence>
<sequence length="30" mass="3474">MCAVFRPHPAFNQLEPITLVQVDPTWNHVI</sequence>
<dbReference type="HOGENOM" id="CLU_3405476_0_0_5"/>
<dbReference type="EMBL" id="CP001830">
    <property type="protein sequence ID" value="AEH77971.1"/>
    <property type="molecule type" value="Genomic_DNA"/>
</dbReference>
<name>F7X028_SINMM</name>
<dbReference type="KEGG" id="smx:SM11_chr0692"/>
<proteinExistence type="predicted"/>
<dbReference type="AlphaFoldDB" id="F7X028"/>
<protein>
    <submittedName>
        <fullName evidence="1">Uncharacterized protein</fullName>
    </submittedName>
</protein>
<dbReference type="Proteomes" id="UP000009045">
    <property type="component" value="Chromosome"/>
</dbReference>
<reference evidence="1 2" key="1">
    <citation type="journal article" date="2011" name="J. Biotechnol.">
        <title>The complete genome sequence of the dominant Sinorhizobium meliloti field isolate SM11 extends the S. meliloti pan-genome.</title>
        <authorList>
            <person name="Schneiker-Bekel S."/>
            <person name="Wibberg D."/>
            <person name="Bekel T."/>
            <person name="Blom J."/>
            <person name="Linke B."/>
            <person name="Neuweger H."/>
            <person name="Stiens M."/>
            <person name="Vorholter F.J."/>
            <person name="Weidner S."/>
            <person name="Goesmann A."/>
            <person name="Puhler A."/>
            <person name="Schluter A."/>
        </authorList>
    </citation>
    <scope>NUCLEOTIDE SEQUENCE [LARGE SCALE GENOMIC DNA]</scope>
    <source>
        <strain evidence="1 2">SM11</strain>
    </source>
</reference>